<dbReference type="AlphaFoldDB" id="A0A076MPD1"/>
<organism evidence="4 5">
    <name type="scientific">Amycolatopsis methanolica 239</name>
    <dbReference type="NCBI Taxonomy" id="1068978"/>
    <lineage>
        <taxon>Bacteria</taxon>
        <taxon>Bacillati</taxon>
        <taxon>Actinomycetota</taxon>
        <taxon>Actinomycetes</taxon>
        <taxon>Pseudonocardiales</taxon>
        <taxon>Pseudonocardiaceae</taxon>
        <taxon>Amycolatopsis</taxon>
        <taxon>Amycolatopsis methanolica group</taxon>
    </lineage>
</organism>
<feature type="region of interest" description="Disordered" evidence="2">
    <location>
        <begin position="99"/>
        <end position="131"/>
    </location>
</feature>
<dbReference type="PATRIC" id="fig|1068978.7.peg.2883"/>
<dbReference type="STRING" id="1068978.AMETH_2696"/>
<name>A0A076MPD1_AMYME</name>
<dbReference type="RefSeq" id="WP_017982006.1">
    <property type="nucleotide sequence ID" value="NZ_AQUL01000001.1"/>
</dbReference>
<sequence length="131" mass="13502">MQASVPALAAVAASSSRLRIGTFVLAAPMHSPGRIAWETATLDQLSEGRFELGLGAGRGDAGGTAELLGVPFGSAGERVRQVGEAIQAVRKLFADGTFTPVQHPAPARSRSGCGISGSTRRPRGTTRTSRC</sequence>
<evidence type="ECO:0000313" key="5">
    <source>
        <dbReference type="Proteomes" id="UP000062973"/>
    </source>
</evidence>
<feature type="compositionally biased region" description="Basic residues" evidence="2">
    <location>
        <begin position="120"/>
        <end position="131"/>
    </location>
</feature>
<reference evidence="4 5" key="1">
    <citation type="submission" date="2014-07" db="EMBL/GenBank/DDBJ databases">
        <title>Whole Genome Sequence of the Amycolatopsis methanolica 239.</title>
        <authorList>
            <person name="Tang B."/>
        </authorList>
    </citation>
    <scope>NUCLEOTIDE SEQUENCE [LARGE SCALE GENOMIC DNA]</scope>
    <source>
        <strain evidence="4 5">239</strain>
    </source>
</reference>
<dbReference type="Gene3D" id="3.20.20.30">
    <property type="entry name" value="Luciferase-like domain"/>
    <property type="match status" value="1"/>
</dbReference>
<proteinExistence type="predicted"/>
<dbReference type="InterPro" id="IPR050564">
    <property type="entry name" value="F420-G6PD/mer"/>
</dbReference>
<dbReference type="GO" id="GO:0016705">
    <property type="term" value="F:oxidoreductase activity, acting on paired donors, with incorporation or reduction of molecular oxygen"/>
    <property type="evidence" value="ECO:0007669"/>
    <property type="project" value="InterPro"/>
</dbReference>
<dbReference type="EMBL" id="CP009110">
    <property type="protein sequence ID" value="AIJ22788.1"/>
    <property type="molecule type" value="Genomic_DNA"/>
</dbReference>
<dbReference type="InterPro" id="IPR036661">
    <property type="entry name" value="Luciferase-like_sf"/>
</dbReference>
<keyword evidence="1" id="KW-0560">Oxidoreductase</keyword>
<evidence type="ECO:0000256" key="2">
    <source>
        <dbReference type="SAM" id="MobiDB-lite"/>
    </source>
</evidence>
<dbReference type="HOGENOM" id="CLU_1923160_0_0_11"/>
<accession>A0A076MPD1</accession>
<gene>
    <name evidence="4" type="ORF">AMETH_2696</name>
</gene>
<evidence type="ECO:0000256" key="1">
    <source>
        <dbReference type="ARBA" id="ARBA00023002"/>
    </source>
</evidence>
<protein>
    <submittedName>
        <fullName evidence="4">Coenzyme F420-dependent N5,N10-methenyltetrahydromethanopterin reductase</fullName>
    </submittedName>
</protein>
<keyword evidence="5" id="KW-1185">Reference proteome</keyword>
<evidence type="ECO:0000259" key="3">
    <source>
        <dbReference type="Pfam" id="PF00296"/>
    </source>
</evidence>
<dbReference type="Proteomes" id="UP000062973">
    <property type="component" value="Chromosome"/>
</dbReference>
<dbReference type="SUPFAM" id="SSF51679">
    <property type="entry name" value="Bacterial luciferase-like"/>
    <property type="match status" value="1"/>
</dbReference>
<dbReference type="PANTHER" id="PTHR43244:SF1">
    <property type="entry name" value="5,10-METHYLENETETRAHYDROMETHANOPTERIN REDUCTASE"/>
    <property type="match status" value="1"/>
</dbReference>
<dbReference type="Pfam" id="PF00296">
    <property type="entry name" value="Bac_luciferase"/>
    <property type="match status" value="1"/>
</dbReference>
<feature type="domain" description="Luciferase-like" evidence="3">
    <location>
        <begin position="4"/>
        <end position="98"/>
    </location>
</feature>
<dbReference type="InterPro" id="IPR011251">
    <property type="entry name" value="Luciferase-like_dom"/>
</dbReference>
<dbReference type="KEGG" id="amq:AMETH_2696"/>
<evidence type="ECO:0000313" key="4">
    <source>
        <dbReference type="EMBL" id="AIJ22788.1"/>
    </source>
</evidence>
<dbReference type="eggNOG" id="COG2141">
    <property type="taxonomic scope" value="Bacteria"/>
</dbReference>
<dbReference type="PANTHER" id="PTHR43244">
    <property type="match status" value="1"/>
</dbReference>